<dbReference type="GeneID" id="92516470"/>
<keyword evidence="2" id="KW-1133">Transmembrane helix</keyword>
<proteinExistence type="predicted"/>
<reference evidence="3 4" key="1">
    <citation type="submission" date="2021-03" db="EMBL/GenBank/DDBJ databases">
        <title>Leishmania (Mundinia) martiniquensis Genome sequencing and assembly.</title>
        <authorList>
            <person name="Almutairi H."/>
            <person name="Gatherer D."/>
        </authorList>
    </citation>
    <scope>NUCLEOTIDE SEQUENCE [LARGE SCALE GENOMIC DNA]</scope>
    <source>
        <strain evidence="3">LSCM1</strain>
    </source>
</reference>
<dbReference type="Proteomes" id="UP000673552">
    <property type="component" value="Chromosome 11"/>
</dbReference>
<evidence type="ECO:0008006" key="5">
    <source>
        <dbReference type="Google" id="ProtNLM"/>
    </source>
</evidence>
<keyword evidence="4" id="KW-1185">Reference proteome</keyword>
<dbReference type="AlphaFoldDB" id="A0A836HXM0"/>
<dbReference type="OrthoDB" id="264397at2759"/>
<comment type="caution">
    <text evidence="3">The sequence shown here is derived from an EMBL/GenBank/DDBJ whole genome shotgun (WGS) entry which is preliminary data.</text>
</comment>
<gene>
    <name evidence="3" type="ORF">LSCM1_06539</name>
</gene>
<dbReference type="EMBL" id="JAFEUZ010000011">
    <property type="protein sequence ID" value="KAG5484720.1"/>
    <property type="molecule type" value="Genomic_DNA"/>
</dbReference>
<feature type="compositionally biased region" description="Polar residues" evidence="1">
    <location>
        <begin position="15"/>
        <end position="25"/>
    </location>
</feature>
<evidence type="ECO:0000313" key="4">
    <source>
        <dbReference type="Proteomes" id="UP000673552"/>
    </source>
</evidence>
<organism evidence="3 4">
    <name type="scientific">Leishmania martiniquensis</name>
    <dbReference type="NCBI Taxonomy" id="1580590"/>
    <lineage>
        <taxon>Eukaryota</taxon>
        <taxon>Discoba</taxon>
        <taxon>Euglenozoa</taxon>
        <taxon>Kinetoplastea</taxon>
        <taxon>Metakinetoplastina</taxon>
        <taxon>Trypanosomatida</taxon>
        <taxon>Trypanosomatidae</taxon>
        <taxon>Leishmaniinae</taxon>
        <taxon>Leishmania</taxon>
    </lineage>
</organism>
<feature type="region of interest" description="Disordered" evidence="1">
    <location>
        <begin position="1"/>
        <end position="37"/>
    </location>
</feature>
<evidence type="ECO:0000313" key="3">
    <source>
        <dbReference type="EMBL" id="KAG5484720.1"/>
    </source>
</evidence>
<evidence type="ECO:0000256" key="2">
    <source>
        <dbReference type="SAM" id="Phobius"/>
    </source>
</evidence>
<accession>A0A836HXM0</accession>
<evidence type="ECO:0000256" key="1">
    <source>
        <dbReference type="SAM" id="MobiDB-lite"/>
    </source>
</evidence>
<protein>
    <recommendedName>
        <fullName evidence="5">Transmembrane protein</fullName>
    </recommendedName>
</protein>
<dbReference type="KEGG" id="lmat:92516470"/>
<dbReference type="RefSeq" id="XP_067180499.1">
    <property type="nucleotide sequence ID" value="XM_067323958.1"/>
</dbReference>
<name>A0A836HXM0_9TRYP</name>
<feature type="transmembrane region" description="Helical" evidence="2">
    <location>
        <begin position="70"/>
        <end position="88"/>
    </location>
</feature>
<sequence>MPVHSDEDAVETVPLESSNANASTEADSHAIPSAATTRRRAAQAAVRGFTKRAAPDFRRRRSRVQRCRRWGVSVVVLFTFLFAAQVFLMQTVSGPVVSLASVGTEEREHWAAARQQVASSTAVSRKDVVDSSKDNMAVTSVIQDCSSGEQLPPTAESVVATASAPSNAHEVMSSKWKRASLLPHGLTAVANLSDNAEGDALETPATPKTPC</sequence>
<keyword evidence="2" id="KW-0812">Transmembrane</keyword>
<keyword evidence="2" id="KW-0472">Membrane</keyword>
<dbReference type="SMR" id="A0A836HXM0"/>